<gene>
    <name evidence="4" type="ORF">NDI37_21560</name>
</gene>
<organism evidence="4 5">
    <name type="scientific">Funiculus sociatus GB2-A5</name>
    <dbReference type="NCBI Taxonomy" id="2933946"/>
    <lineage>
        <taxon>Bacteria</taxon>
        <taxon>Bacillati</taxon>
        <taxon>Cyanobacteriota</taxon>
        <taxon>Cyanophyceae</taxon>
        <taxon>Coleofasciculales</taxon>
        <taxon>Coleofasciculaceae</taxon>
        <taxon>Funiculus</taxon>
    </lineage>
</organism>
<protein>
    <submittedName>
        <fullName evidence="4">GNAT family N-acetyltransferase</fullName>
    </submittedName>
</protein>
<dbReference type="InterPro" id="IPR016181">
    <property type="entry name" value="Acyl_CoA_acyltransferase"/>
</dbReference>
<name>A0ABV0JUB1_9CYAN</name>
<keyword evidence="1" id="KW-0808">Transferase</keyword>
<comment type="caution">
    <text evidence="4">The sequence shown here is derived from an EMBL/GenBank/DDBJ whole genome shotgun (WGS) entry which is preliminary data.</text>
</comment>
<evidence type="ECO:0000256" key="1">
    <source>
        <dbReference type="ARBA" id="ARBA00022679"/>
    </source>
</evidence>
<dbReference type="PANTHER" id="PTHR43800">
    <property type="entry name" value="PEPTIDYL-LYSINE N-ACETYLTRANSFERASE YJAB"/>
    <property type="match status" value="1"/>
</dbReference>
<dbReference type="PANTHER" id="PTHR43800:SF1">
    <property type="entry name" value="PEPTIDYL-LYSINE N-ACETYLTRANSFERASE YJAB"/>
    <property type="match status" value="1"/>
</dbReference>
<evidence type="ECO:0000313" key="5">
    <source>
        <dbReference type="Proteomes" id="UP001442494"/>
    </source>
</evidence>
<dbReference type="InterPro" id="IPR000182">
    <property type="entry name" value="GNAT_dom"/>
</dbReference>
<accession>A0ABV0JUB1</accession>
<dbReference type="EMBL" id="JAMPKK010000057">
    <property type="protein sequence ID" value="MEP0867041.1"/>
    <property type="molecule type" value="Genomic_DNA"/>
</dbReference>
<evidence type="ECO:0000259" key="3">
    <source>
        <dbReference type="PROSITE" id="PS51186"/>
    </source>
</evidence>
<reference evidence="4 5" key="1">
    <citation type="submission" date="2022-04" db="EMBL/GenBank/DDBJ databases">
        <title>Positive selection, recombination, and allopatry shape intraspecific diversity of widespread and dominant cyanobacteria.</title>
        <authorList>
            <person name="Wei J."/>
            <person name="Shu W."/>
            <person name="Hu C."/>
        </authorList>
    </citation>
    <scope>NUCLEOTIDE SEQUENCE [LARGE SCALE GENOMIC DNA]</scope>
    <source>
        <strain evidence="4 5">GB2-A5</strain>
    </source>
</reference>
<proteinExistence type="predicted"/>
<sequence length="172" mass="19588">MSCMDCIEATRTYLQMLSLNELKPATVANDHVQVDPVVECPPSFFRYLYSEVGRNYHWVDRLGWTDDRIHAHLSQPSISLWVLYGAGALGGYFELCQHEDGSVEIAYFGLLKEFIGRGLGKYLLTIAVQQAWKEGANRVWVHTCTLDHPAALSNYLKRGFKPFRQETYIAAI</sequence>
<feature type="domain" description="N-acetyltransferase" evidence="3">
    <location>
        <begin position="32"/>
        <end position="172"/>
    </location>
</feature>
<dbReference type="Gene3D" id="3.40.630.30">
    <property type="match status" value="1"/>
</dbReference>
<dbReference type="Proteomes" id="UP001442494">
    <property type="component" value="Unassembled WGS sequence"/>
</dbReference>
<evidence type="ECO:0000256" key="2">
    <source>
        <dbReference type="ARBA" id="ARBA00023315"/>
    </source>
</evidence>
<evidence type="ECO:0000313" key="4">
    <source>
        <dbReference type="EMBL" id="MEP0867041.1"/>
    </source>
</evidence>
<dbReference type="CDD" id="cd04301">
    <property type="entry name" value="NAT_SF"/>
    <property type="match status" value="1"/>
</dbReference>
<dbReference type="SUPFAM" id="SSF55729">
    <property type="entry name" value="Acyl-CoA N-acyltransferases (Nat)"/>
    <property type="match status" value="1"/>
</dbReference>
<dbReference type="Pfam" id="PF00583">
    <property type="entry name" value="Acetyltransf_1"/>
    <property type="match status" value="1"/>
</dbReference>
<dbReference type="PROSITE" id="PS51186">
    <property type="entry name" value="GNAT"/>
    <property type="match status" value="1"/>
</dbReference>
<keyword evidence="2" id="KW-0012">Acyltransferase</keyword>
<keyword evidence="5" id="KW-1185">Reference proteome</keyword>